<dbReference type="InterPro" id="IPR050364">
    <property type="entry name" value="Cytochrome_P450_fung"/>
</dbReference>
<accession>A0A0D2QDC3</accession>
<dbReference type="PANTHER" id="PTHR46300:SF7">
    <property type="entry name" value="P450, PUTATIVE (EUROFUNG)-RELATED"/>
    <property type="match status" value="1"/>
</dbReference>
<dbReference type="OMA" id="HYFFHER"/>
<dbReference type="Gene3D" id="1.10.630.10">
    <property type="entry name" value="Cytochrome P450"/>
    <property type="match status" value="1"/>
</dbReference>
<proteinExistence type="inferred from homology"/>
<dbReference type="GO" id="GO:0005506">
    <property type="term" value="F:iron ion binding"/>
    <property type="evidence" value="ECO:0007669"/>
    <property type="project" value="InterPro"/>
</dbReference>
<dbReference type="EMBL" id="KN817518">
    <property type="protein sequence ID" value="KJA29605.1"/>
    <property type="molecule type" value="Genomic_DNA"/>
</dbReference>
<evidence type="ECO:0000313" key="10">
    <source>
        <dbReference type="Proteomes" id="UP000054270"/>
    </source>
</evidence>
<keyword evidence="10" id="KW-1185">Reference proteome</keyword>
<evidence type="ECO:0000256" key="4">
    <source>
        <dbReference type="ARBA" id="ARBA00022723"/>
    </source>
</evidence>
<name>A0A0D2QDC3_HYPSF</name>
<keyword evidence="7" id="KW-0503">Monooxygenase</keyword>
<dbReference type="OrthoDB" id="1055148at2759"/>
<dbReference type="AlphaFoldDB" id="A0A0D2QDC3"/>
<dbReference type="GO" id="GO:0004497">
    <property type="term" value="F:monooxygenase activity"/>
    <property type="evidence" value="ECO:0007669"/>
    <property type="project" value="UniProtKB-KW"/>
</dbReference>
<evidence type="ECO:0008006" key="11">
    <source>
        <dbReference type="Google" id="ProtNLM"/>
    </source>
</evidence>
<comment type="similarity">
    <text evidence="2">Belongs to the cytochrome P450 family.</text>
</comment>
<reference evidence="10" key="1">
    <citation type="submission" date="2014-04" db="EMBL/GenBank/DDBJ databases">
        <title>Evolutionary Origins and Diversification of the Mycorrhizal Mutualists.</title>
        <authorList>
            <consortium name="DOE Joint Genome Institute"/>
            <consortium name="Mycorrhizal Genomics Consortium"/>
            <person name="Kohler A."/>
            <person name="Kuo A."/>
            <person name="Nagy L.G."/>
            <person name="Floudas D."/>
            <person name="Copeland A."/>
            <person name="Barry K.W."/>
            <person name="Cichocki N."/>
            <person name="Veneault-Fourrey C."/>
            <person name="LaButti K."/>
            <person name="Lindquist E.A."/>
            <person name="Lipzen A."/>
            <person name="Lundell T."/>
            <person name="Morin E."/>
            <person name="Murat C."/>
            <person name="Riley R."/>
            <person name="Ohm R."/>
            <person name="Sun H."/>
            <person name="Tunlid A."/>
            <person name="Henrissat B."/>
            <person name="Grigoriev I.V."/>
            <person name="Hibbett D.S."/>
            <person name="Martin F."/>
        </authorList>
    </citation>
    <scope>NUCLEOTIDE SEQUENCE [LARGE SCALE GENOMIC DNA]</scope>
    <source>
        <strain evidence="10">FD-334 SS-4</strain>
    </source>
</reference>
<gene>
    <name evidence="9" type="ORF">HYPSUDRAFT_31539</name>
</gene>
<evidence type="ECO:0000256" key="7">
    <source>
        <dbReference type="ARBA" id="ARBA00023033"/>
    </source>
</evidence>
<dbReference type="GO" id="GO:0016705">
    <property type="term" value="F:oxidoreductase activity, acting on paired donors, with incorporation or reduction of molecular oxygen"/>
    <property type="evidence" value="ECO:0007669"/>
    <property type="project" value="InterPro"/>
</dbReference>
<keyword evidence="8" id="KW-0472">Membrane</keyword>
<feature type="transmembrane region" description="Helical" evidence="8">
    <location>
        <begin position="6"/>
        <end position="27"/>
    </location>
</feature>
<evidence type="ECO:0000256" key="2">
    <source>
        <dbReference type="ARBA" id="ARBA00010617"/>
    </source>
</evidence>
<protein>
    <recommendedName>
        <fullName evidence="11">Cytochrome P450</fullName>
    </recommendedName>
</protein>
<evidence type="ECO:0000256" key="5">
    <source>
        <dbReference type="ARBA" id="ARBA00023002"/>
    </source>
</evidence>
<dbReference type="InterPro" id="IPR001128">
    <property type="entry name" value="Cyt_P450"/>
</dbReference>
<dbReference type="SUPFAM" id="SSF48264">
    <property type="entry name" value="Cytochrome P450"/>
    <property type="match status" value="1"/>
</dbReference>
<dbReference type="Proteomes" id="UP000054270">
    <property type="component" value="Unassembled WGS sequence"/>
</dbReference>
<dbReference type="InterPro" id="IPR036396">
    <property type="entry name" value="Cyt_P450_sf"/>
</dbReference>
<keyword evidence="6" id="KW-0408">Iron</keyword>
<keyword evidence="8" id="KW-1133">Transmembrane helix</keyword>
<dbReference type="GO" id="GO:0020037">
    <property type="term" value="F:heme binding"/>
    <property type="evidence" value="ECO:0007669"/>
    <property type="project" value="InterPro"/>
</dbReference>
<evidence type="ECO:0000256" key="8">
    <source>
        <dbReference type="SAM" id="Phobius"/>
    </source>
</evidence>
<evidence type="ECO:0000313" key="9">
    <source>
        <dbReference type="EMBL" id="KJA29605.1"/>
    </source>
</evidence>
<keyword evidence="5" id="KW-0560">Oxidoreductase</keyword>
<keyword evidence="3" id="KW-0349">Heme</keyword>
<dbReference type="PANTHER" id="PTHR46300">
    <property type="entry name" value="P450, PUTATIVE (EUROFUNG)-RELATED-RELATED"/>
    <property type="match status" value="1"/>
</dbReference>
<comment type="cofactor">
    <cofactor evidence="1">
        <name>heme</name>
        <dbReference type="ChEBI" id="CHEBI:30413"/>
    </cofactor>
</comment>
<evidence type="ECO:0000256" key="3">
    <source>
        <dbReference type="ARBA" id="ARBA00022617"/>
    </source>
</evidence>
<dbReference type="Pfam" id="PF00067">
    <property type="entry name" value="p450"/>
    <property type="match status" value="1"/>
</dbReference>
<keyword evidence="4" id="KW-0479">Metal-binding</keyword>
<keyword evidence="8" id="KW-0812">Transmembrane</keyword>
<evidence type="ECO:0000256" key="6">
    <source>
        <dbReference type="ARBA" id="ARBA00023004"/>
    </source>
</evidence>
<evidence type="ECO:0000256" key="1">
    <source>
        <dbReference type="ARBA" id="ARBA00001971"/>
    </source>
</evidence>
<organism evidence="9 10">
    <name type="scientific">Hypholoma sublateritium (strain FD-334 SS-4)</name>
    <dbReference type="NCBI Taxonomy" id="945553"/>
    <lineage>
        <taxon>Eukaryota</taxon>
        <taxon>Fungi</taxon>
        <taxon>Dikarya</taxon>
        <taxon>Basidiomycota</taxon>
        <taxon>Agaricomycotina</taxon>
        <taxon>Agaricomycetes</taxon>
        <taxon>Agaricomycetidae</taxon>
        <taxon>Agaricales</taxon>
        <taxon>Agaricineae</taxon>
        <taxon>Strophariaceae</taxon>
        <taxon>Hypholoma</taxon>
    </lineage>
</organism>
<dbReference type="STRING" id="945553.A0A0D2QDC3"/>
<sequence length="259" mass="29822">MLGYDMSTTISAFTAVAGASVFLYWALGLGRRSLPLPPGPKPRFIYGNTSDIPHTKPWVEFHNWGKKYGGLIYFTIFRTKFIVLNDAKIAFELLDKRSTLYSDRPRSVMIDLLGWGFNMTFYNYGAKWKEHRRAMHQNLNNRAVREWRGLQQDSATKFLKLLVNNPNDWLHRVEHLTGAAIMKFTYGYDLKENDPYMPVVKKAIDALITSQGIGFMVDKLPILRYGLSFLNRNRNFKDCMILSFSSGLVPRCSIQEACK</sequence>